<dbReference type="STRING" id="1068978.AMETH_1693"/>
<dbReference type="AlphaFoldDB" id="A0A076MSL2"/>
<feature type="transmembrane region" description="Helical" evidence="2">
    <location>
        <begin position="6"/>
        <end position="26"/>
    </location>
</feature>
<feature type="region of interest" description="Disordered" evidence="1">
    <location>
        <begin position="55"/>
        <end position="89"/>
    </location>
</feature>
<evidence type="ECO:0000256" key="1">
    <source>
        <dbReference type="SAM" id="MobiDB-lite"/>
    </source>
</evidence>
<name>A0A076MSL2_AMYME</name>
<dbReference type="PATRIC" id="fig|1068978.7.peg.1783"/>
<dbReference type="RefSeq" id="WP_017987644.1">
    <property type="nucleotide sequence ID" value="NZ_AQUL01000001.1"/>
</dbReference>
<organism evidence="3 4">
    <name type="scientific">Amycolatopsis methanolica 239</name>
    <dbReference type="NCBI Taxonomy" id="1068978"/>
    <lineage>
        <taxon>Bacteria</taxon>
        <taxon>Bacillati</taxon>
        <taxon>Actinomycetota</taxon>
        <taxon>Actinomycetes</taxon>
        <taxon>Pseudonocardiales</taxon>
        <taxon>Pseudonocardiaceae</taxon>
        <taxon>Amycolatopsis</taxon>
        <taxon>Amycolatopsis methanolica group</taxon>
    </lineage>
</organism>
<keyword evidence="2" id="KW-0472">Membrane</keyword>
<dbReference type="HOGENOM" id="CLU_150001_0_0_11"/>
<evidence type="ECO:0000256" key="2">
    <source>
        <dbReference type="SAM" id="Phobius"/>
    </source>
</evidence>
<dbReference type="OrthoDB" id="5193416at2"/>
<sequence>MNIGETILIFALIPAAIYGVISVLTLRSKLTGTPRYRPGQAWEYPPMWWSGNPEGIGTVHDTHSGEPVENRDASGNARVTAAGGARGSW</sequence>
<gene>
    <name evidence="3" type="ORF">AMETH_1693</name>
</gene>
<dbReference type="KEGG" id="amq:AMETH_1693"/>
<keyword evidence="4" id="KW-1185">Reference proteome</keyword>
<dbReference type="Proteomes" id="UP000062973">
    <property type="component" value="Chromosome"/>
</dbReference>
<evidence type="ECO:0000313" key="4">
    <source>
        <dbReference type="Proteomes" id="UP000062973"/>
    </source>
</evidence>
<dbReference type="EMBL" id="CP009110">
    <property type="protein sequence ID" value="AIJ21785.1"/>
    <property type="molecule type" value="Genomic_DNA"/>
</dbReference>
<protein>
    <submittedName>
        <fullName evidence="3">Uncharacterized protein</fullName>
    </submittedName>
</protein>
<dbReference type="GeneID" id="301843138"/>
<accession>A0A076MSL2</accession>
<proteinExistence type="predicted"/>
<dbReference type="eggNOG" id="ENOG5033AEH">
    <property type="taxonomic scope" value="Bacteria"/>
</dbReference>
<keyword evidence="2" id="KW-1133">Transmembrane helix</keyword>
<reference evidence="3 4" key="1">
    <citation type="submission" date="2014-07" db="EMBL/GenBank/DDBJ databases">
        <title>Whole Genome Sequence of the Amycolatopsis methanolica 239.</title>
        <authorList>
            <person name="Tang B."/>
        </authorList>
    </citation>
    <scope>NUCLEOTIDE SEQUENCE [LARGE SCALE GENOMIC DNA]</scope>
    <source>
        <strain evidence="3 4">239</strain>
    </source>
</reference>
<keyword evidence="2" id="KW-0812">Transmembrane</keyword>
<evidence type="ECO:0000313" key="3">
    <source>
        <dbReference type="EMBL" id="AIJ21785.1"/>
    </source>
</evidence>
<feature type="compositionally biased region" description="Basic and acidic residues" evidence="1">
    <location>
        <begin position="60"/>
        <end position="72"/>
    </location>
</feature>